<dbReference type="GO" id="GO:0005829">
    <property type="term" value="C:cytosol"/>
    <property type="evidence" value="ECO:0007669"/>
    <property type="project" value="TreeGrafter"/>
</dbReference>
<dbReference type="NCBIfam" id="NF006614">
    <property type="entry name" value="PRK09181.1"/>
    <property type="match status" value="1"/>
</dbReference>
<dbReference type="Gene3D" id="3.30.2130.10">
    <property type="entry name" value="VC0802-like"/>
    <property type="match status" value="1"/>
</dbReference>
<sequence>MTFPAHTVEKIGGTSMSRIHELRDTLIVGDRKADALFHRVFVVSAFGGITNLLLEHKKTGEPGVYALFANDDNDHSWLDALTRVAEAMGACHNKVLHNAADRTLAEDFVRDRIEGARNCLYDLRRLCSYGHFRLSSQMMIVRELLSGLGEAHSAYVTTLMLQRAGINARFVDLSGWRDETECNLQARIAGAFQDIDLATELPIVTGYAQCREGLMREYDRGYSEVTFSNIAAFTGAKEAIIHKEFHLSSADPALFGAEQVRKLGHTNYDVADQLSNMGMEAIHPNAAKILRQSKVALRVTNAFEPADPGTLIDEQAASAPGVEIITGLNVVALELFEQDMVGVKGCDAAALDALRRHNVRIASKTSNANSITHYVEAPLKIVRRVVSDLEDAYPSAKISARNVAIVSAIGRDLSGLKAFSRGLMSLETAEIDLIAAHQTPRNVDIQFVVPREAADAAVMALHAALVEASREDHLQQVASANNLQTRHRLVQYQKQV</sequence>
<dbReference type="EMBL" id="ONZG01000002">
    <property type="protein sequence ID" value="SPJ27675.1"/>
    <property type="molecule type" value="Genomic_DNA"/>
</dbReference>
<dbReference type="SUPFAM" id="SSF55021">
    <property type="entry name" value="ACT-like"/>
    <property type="match status" value="1"/>
</dbReference>
<evidence type="ECO:0000256" key="3">
    <source>
        <dbReference type="ARBA" id="ARBA00022679"/>
    </source>
</evidence>
<comment type="catalytic activity">
    <reaction evidence="7">
        <text>L-aspartate + ATP = 4-phospho-L-aspartate + ADP</text>
        <dbReference type="Rhea" id="RHEA:23776"/>
        <dbReference type="ChEBI" id="CHEBI:29991"/>
        <dbReference type="ChEBI" id="CHEBI:30616"/>
        <dbReference type="ChEBI" id="CHEBI:57535"/>
        <dbReference type="ChEBI" id="CHEBI:456216"/>
        <dbReference type="EC" id="2.7.2.4"/>
    </reaction>
</comment>
<dbReference type="GO" id="GO:0009089">
    <property type="term" value="P:lysine biosynthetic process via diaminopimelate"/>
    <property type="evidence" value="ECO:0007669"/>
    <property type="project" value="TreeGrafter"/>
</dbReference>
<dbReference type="PANTHER" id="PTHR21499:SF3">
    <property type="entry name" value="ASPARTOKINASE"/>
    <property type="match status" value="1"/>
</dbReference>
<proteinExistence type="inferred from homology"/>
<dbReference type="GO" id="GO:0009090">
    <property type="term" value="P:homoserine biosynthetic process"/>
    <property type="evidence" value="ECO:0007669"/>
    <property type="project" value="TreeGrafter"/>
</dbReference>
<dbReference type="SUPFAM" id="SSF53633">
    <property type="entry name" value="Carbamate kinase-like"/>
    <property type="match status" value="1"/>
</dbReference>
<dbReference type="PANTHER" id="PTHR21499">
    <property type="entry name" value="ASPARTATE KINASE"/>
    <property type="match status" value="1"/>
</dbReference>
<evidence type="ECO:0000259" key="8">
    <source>
        <dbReference type="Pfam" id="PF00696"/>
    </source>
</evidence>
<dbReference type="AlphaFoldDB" id="A0A2R8C5G6"/>
<evidence type="ECO:0000313" key="10">
    <source>
        <dbReference type="Proteomes" id="UP000244898"/>
    </source>
</evidence>
<dbReference type="InterPro" id="IPR001048">
    <property type="entry name" value="Asp/Glu/Uridylate_kinase"/>
</dbReference>
<evidence type="ECO:0000256" key="6">
    <source>
        <dbReference type="ARBA" id="ARBA00022840"/>
    </source>
</evidence>
<evidence type="ECO:0000256" key="2">
    <source>
        <dbReference type="ARBA" id="ARBA00013059"/>
    </source>
</evidence>
<comment type="similarity">
    <text evidence="1">Belongs to the aspartokinase family.</text>
</comment>
<dbReference type="RefSeq" id="WP_108785931.1">
    <property type="nucleotide sequence ID" value="NZ_ONZG01000002.1"/>
</dbReference>
<dbReference type="EC" id="2.7.2.4" evidence="2"/>
<dbReference type="Gene3D" id="3.40.1160.10">
    <property type="entry name" value="Acetylglutamate kinase-like"/>
    <property type="match status" value="1"/>
</dbReference>
<reference evidence="10" key="1">
    <citation type="submission" date="2018-03" db="EMBL/GenBank/DDBJ databases">
        <authorList>
            <person name="Rodrigo-Torres L."/>
            <person name="Arahal R. D."/>
            <person name="Lucena T."/>
        </authorList>
    </citation>
    <scope>NUCLEOTIDE SEQUENCE [LARGE SCALE GENOMIC DNA]</scope>
    <source>
        <strain evidence="10">CECT 7615</strain>
    </source>
</reference>
<keyword evidence="3 9" id="KW-0808">Transferase</keyword>
<dbReference type="Pfam" id="PF00696">
    <property type="entry name" value="AA_kinase"/>
    <property type="match status" value="1"/>
</dbReference>
<evidence type="ECO:0000256" key="1">
    <source>
        <dbReference type="ARBA" id="ARBA00010122"/>
    </source>
</evidence>
<dbReference type="OrthoDB" id="9799110at2"/>
<dbReference type="GO" id="GO:0005524">
    <property type="term" value="F:ATP binding"/>
    <property type="evidence" value="ECO:0007669"/>
    <property type="project" value="UniProtKB-KW"/>
</dbReference>
<dbReference type="GO" id="GO:0004072">
    <property type="term" value="F:aspartate kinase activity"/>
    <property type="evidence" value="ECO:0007669"/>
    <property type="project" value="UniProtKB-EC"/>
</dbReference>
<dbReference type="InterPro" id="IPR045865">
    <property type="entry name" value="ACT-like_dom_sf"/>
</dbReference>
<evidence type="ECO:0000256" key="4">
    <source>
        <dbReference type="ARBA" id="ARBA00022741"/>
    </source>
</evidence>
<name>A0A2R8C5G6_9RHOB</name>
<evidence type="ECO:0000313" key="9">
    <source>
        <dbReference type="EMBL" id="SPJ27675.1"/>
    </source>
</evidence>
<accession>A0A2R8C5G6</accession>
<dbReference type="Proteomes" id="UP000244898">
    <property type="component" value="Unassembled WGS sequence"/>
</dbReference>
<evidence type="ECO:0000256" key="5">
    <source>
        <dbReference type="ARBA" id="ARBA00022777"/>
    </source>
</evidence>
<keyword evidence="4" id="KW-0547">Nucleotide-binding</keyword>
<keyword evidence="6" id="KW-0067">ATP-binding</keyword>
<organism evidence="9 10">
    <name type="scientific">Falsiruegeria mediterranea M17</name>
    <dbReference type="NCBI Taxonomy" id="1200281"/>
    <lineage>
        <taxon>Bacteria</taxon>
        <taxon>Pseudomonadati</taxon>
        <taxon>Pseudomonadota</taxon>
        <taxon>Alphaproteobacteria</taxon>
        <taxon>Rhodobacterales</taxon>
        <taxon>Roseobacteraceae</taxon>
        <taxon>Falsiruegeria</taxon>
    </lineage>
</organism>
<gene>
    <name evidence="9" type="primary">ask</name>
    <name evidence="9" type="ORF">TRM7615_01166</name>
</gene>
<keyword evidence="5 9" id="KW-0418">Kinase</keyword>
<keyword evidence="10" id="KW-1185">Reference proteome</keyword>
<dbReference type="InterPro" id="IPR036393">
    <property type="entry name" value="AceGlu_kinase-like_sf"/>
</dbReference>
<evidence type="ECO:0000256" key="7">
    <source>
        <dbReference type="ARBA" id="ARBA00047872"/>
    </source>
</evidence>
<feature type="domain" description="Aspartate/glutamate/uridylate kinase" evidence="8">
    <location>
        <begin position="7"/>
        <end position="301"/>
    </location>
</feature>
<protein>
    <recommendedName>
        <fullName evidence="2">aspartate kinase</fullName>
        <ecNumber evidence="2">2.7.2.4</ecNumber>
    </recommendedName>
</protein>